<sequence>MTPLIKTILLIVSLPLLKCQQHQPLKYSTLTDNVAMDTKTLASIVTDIDSHYDHLLTYYNNQSDQHVVGDAPPAAVAVGWTEPGTSLTWDSSLGQVGEGHLHPFENSVSFEGSGLKLALIFISLWYLIIAVMATSSGSSGGNLFGSSCGGNHVPFFDEGAAQIVDANAVFPLIPPHPMSPEIISNFLEAKDSSEEDFEMPMDLLQKVGEMCPQSAFFYGMNPGYMTAAMMVKDMFMQMPSSELMLNMAMKIKPMMNTKLWYTGLMHACSSRGDMLGLPLPTALDAMPDSFVPGLVDKSRGHHHDDECIKLDGNVGKDNGEENKLWYFREDVMVNSHHWYWHLSWPLMTRGGGKMDRRGELFYYAHRSFVQRYNIERQCNDLEIAQPLDYTAPVTPGYHPHLTDATAGQDWTPRERLAFFRDILHRENPSDRVEIRIQDWLGRKMRLVEAVKSGYFVTPKGKRSIPPKTGIDMLGNTIEAVDISVNPMYYGRDGFHNDGHRIIGYIEDPEFEKMLPPGVMADPATAMRDPIFYRFHTNVNELFEKYKSTLEPYTDQDLRWPGVTLKSVRVVSKSGNVNELKTFWDKKSYELNMGLAFNRTDDHHEAVEVCAKHLNHEEFEYFFDVHRAPCAKSKSNTATFRVFLAPKYEPHSGRKLTVHEQRNFFVHLDVFNVKLPPGFSTITRSSLSSSLTIPPQQTLTQLNSPNPSSTPNCGCGWPHHLLLPKGSKKGKEFDLFVMVTNGDDFIPPPKDAPCGKGWLYCGIANGFYPDKKPMGFPFDRPIKGVGCGGGFLGGKFCSGKKVVWLEEYVSSSESMESVEVVVLHKKSKKKD</sequence>
<dbReference type="Pfam" id="PF03723">
    <property type="entry name" value="Hemocyanin_C"/>
    <property type="match status" value="1"/>
</dbReference>
<dbReference type="OrthoDB" id="8119704at2759"/>
<feature type="domain" description="Hemocyanin middle" evidence="6">
    <location>
        <begin position="316"/>
        <end position="542"/>
    </location>
</feature>
<dbReference type="PRINTS" id="PR00187">
    <property type="entry name" value="HAEMOCYANIN"/>
</dbReference>
<keyword evidence="5" id="KW-0732">Signal</keyword>
<dbReference type="GO" id="GO:0004503">
    <property type="term" value="F:tyrosinase activity"/>
    <property type="evidence" value="ECO:0007669"/>
    <property type="project" value="UniProtKB-ARBA"/>
</dbReference>
<dbReference type="PROSITE" id="PS00209">
    <property type="entry name" value="HEMOCYANIN_1"/>
    <property type="match status" value="1"/>
</dbReference>
<evidence type="ECO:0000256" key="4">
    <source>
        <dbReference type="ARBA" id="ARBA00023008"/>
    </source>
</evidence>
<feature type="signal peptide" evidence="5">
    <location>
        <begin position="1"/>
        <end position="19"/>
    </location>
</feature>
<evidence type="ECO:0000259" key="7">
    <source>
        <dbReference type="Pfam" id="PF03723"/>
    </source>
</evidence>
<feature type="domain" description="Hemocyanin C-terminal" evidence="7">
    <location>
        <begin position="551"/>
        <end position="783"/>
    </location>
</feature>
<dbReference type="Gene3D" id="1.20.1370.10">
    <property type="entry name" value="Hemocyanin, N-terminal domain"/>
    <property type="match status" value="1"/>
</dbReference>
<dbReference type="GO" id="GO:0006582">
    <property type="term" value="P:melanin metabolic process"/>
    <property type="evidence" value="ECO:0007669"/>
    <property type="project" value="UniProtKB-ARBA"/>
</dbReference>
<dbReference type="Gene3D" id="1.10.1280.10">
    <property type="entry name" value="Di-copper center containing domain from catechol oxidase"/>
    <property type="match status" value="1"/>
</dbReference>
<dbReference type="AlphaFoldDB" id="A0A226ETS4"/>
<keyword evidence="4" id="KW-0186">Copper</keyword>
<dbReference type="PROSITE" id="PS00210">
    <property type="entry name" value="HEMOCYANIN_2"/>
    <property type="match status" value="1"/>
</dbReference>
<keyword evidence="3" id="KW-0479">Metal-binding</keyword>
<organism evidence="8 9">
    <name type="scientific">Folsomia candida</name>
    <name type="common">Springtail</name>
    <dbReference type="NCBI Taxonomy" id="158441"/>
    <lineage>
        <taxon>Eukaryota</taxon>
        <taxon>Metazoa</taxon>
        <taxon>Ecdysozoa</taxon>
        <taxon>Arthropoda</taxon>
        <taxon>Hexapoda</taxon>
        <taxon>Collembola</taxon>
        <taxon>Entomobryomorpha</taxon>
        <taxon>Isotomoidea</taxon>
        <taxon>Isotomidae</taxon>
        <taxon>Proisotominae</taxon>
        <taxon>Folsomia</taxon>
    </lineage>
</organism>
<dbReference type="InterPro" id="IPR036697">
    <property type="entry name" value="Hemocyanin_N_sf"/>
</dbReference>
<evidence type="ECO:0000313" key="8">
    <source>
        <dbReference type="EMBL" id="OXA60221.1"/>
    </source>
</evidence>
<keyword evidence="9" id="KW-1185">Reference proteome</keyword>
<dbReference type="InterPro" id="IPR013788">
    <property type="entry name" value="Hemocyanin/hexamerin"/>
</dbReference>
<evidence type="ECO:0000259" key="6">
    <source>
        <dbReference type="Pfam" id="PF00372"/>
    </source>
</evidence>
<dbReference type="STRING" id="158441.A0A226ETS4"/>
<comment type="caution">
    <text evidence="8">The sequence shown here is derived from an EMBL/GenBank/DDBJ whole genome shotgun (WGS) entry which is preliminary data.</text>
</comment>
<comment type="similarity">
    <text evidence="2">Belongs to the tyrosinase family.</text>
</comment>
<proteinExistence type="inferred from homology"/>
<evidence type="ECO:0000313" key="9">
    <source>
        <dbReference type="Proteomes" id="UP000198287"/>
    </source>
</evidence>
<dbReference type="InterPro" id="IPR008922">
    <property type="entry name" value="Di-copper_centre_dom_sf"/>
</dbReference>
<dbReference type="SUPFAM" id="SSF48056">
    <property type="entry name" value="Di-copper centre-containing domain"/>
    <property type="match status" value="1"/>
</dbReference>
<dbReference type="SUPFAM" id="SSF48050">
    <property type="entry name" value="Hemocyanin, N-terminal domain"/>
    <property type="match status" value="1"/>
</dbReference>
<dbReference type="EMBL" id="LNIX01000002">
    <property type="protein sequence ID" value="OXA60221.1"/>
    <property type="molecule type" value="Genomic_DNA"/>
</dbReference>
<dbReference type="InterPro" id="IPR037020">
    <property type="entry name" value="Hemocyanin_C_sf"/>
</dbReference>
<feature type="chain" id="PRO_5012488776" evidence="5">
    <location>
        <begin position="20"/>
        <end position="830"/>
    </location>
</feature>
<dbReference type="GO" id="GO:0046872">
    <property type="term" value="F:metal ion binding"/>
    <property type="evidence" value="ECO:0007669"/>
    <property type="project" value="UniProtKB-KW"/>
</dbReference>
<dbReference type="InterPro" id="IPR005203">
    <property type="entry name" value="Hemocyanin_C"/>
</dbReference>
<reference evidence="8 9" key="1">
    <citation type="submission" date="2015-12" db="EMBL/GenBank/DDBJ databases">
        <title>The genome of Folsomia candida.</title>
        <authorList>
            <person name="Faddeeva A."/>
            <person name="Derks M.F."/>
            <person name="Anvar Y."/>
            <person name="Smit S."/>
            <person name="Van Straalen N."/>
            <person name="Roelofs D."/>
        </authorList>
    </citation>
    <scope>NUCLEOTIDE SEQUENCE [LARGE SCALE GENOMIC DNA]</scope>
    <source>
        <strain evidence="8 9">VU population</strain>
        <tissue evidence="8">Whole body</tissue>
    </source>
</reference>
<dbReference type="Gene3D" id="2.60.40.1520">
    <property type="entry name" value="Hemocyanin, C-terminal domain"/>
    <property type="match status" value="1"/>
</dbReference>
<dbReference type="PANTHER" id="PTHR11511">
    <property type="entry name" value="LARVAL STORAGE PROTEIN/PHENOLOXIDASE"/>
    <property type="match status" value="1"/>
</dbReference>
<gene>
    <name evidence="8" type="ORF">Fcan01_05566</name>
</gene>
<dbReference type="InterPro" id="IPR000896">
    <property type="entry name" value="Hemocyanin/hexamerin_mid_dom"/>
</dbReference>
<dbReference type="Pfam" id="PF00372">
    <property type="entry name" value="Hemocyanin_M"/>
    <property type="match status" value="1"/>
</dbReference>
<protein>
    <submittedName>
        <fullName evidence="8">Phenoloxidase 3</fullName>
    </submittedName>
</protein>
<comment type="cofactor">
    <cofactor evidence="1">
        <name>Cu(2+)</name>
        <dbReference type="ChEBI" id="CHEBI:29036"/>
    </cofactor>
</comment>
<name>A0A226ETS4_FOLCA</name>
<dbReference type="SUPFAM" id="SSF81296">
    <property type="entry name" value="E set domains"/>
    <property type="match status" value="1"/>
</dbReference>
<evidence type="ECO:0000256" key="3">
    <source>
        <dbReference type="ARBA" id="ARBA00022723"/>
    </source>
</evidence>
<evidence type="ECO:0000256" key="2">
    <source>
        <dbReference type="ARBA" id="ARBA00009928"/>
    </source>
</evidence>
<dbReference type="InterPro" id="IPR014756">
    <property type="entry name" value="Ig_E-set"/>
</dbReference>
<accession>A0A226ETS4</accession>
<dbReference type="PANTHER" id="PTHR11511:SF4">
    <property type="entry name" value="PHENOLOXIDASE 2-RELATED"/>
    <property type="match status" value="1"/>
</dbReference>
<evidence type="ECO:0000256" key="5">
    <source>
        <dbReference type="SAM" id="SignalP"/>
    </source>
</evidence>
<dbReference type="Proteomes" id="UP000198287">
    <property type="component" value="Unassembled WGS sequence"/>
</dbReference>
<evidence type="ECO:0000256" key="1">
    <source>
        <dbReference type="ARBA" id="ARBA00001973"/>
    </source>
</evidence>